<comment type="caution">
    <text evidence="2">The sequence shown here is derived from an EMBL/GenBank/DDBJ whole genome shotgun (WGS) entry which is preliminary data.</text>
</comment>
<evidence type="ECO:0000256" key="1">
    <source>
        <dbReference type="SAM" id="MobiDB-lite"/>
    </source>
</evidence>
<dbReference type="AlphaFoldDB" id="A0A150QJD9"/>
<sequence length="942" mass="104367">MSAAIEQEVLGELRRQGIVVWLDKDAHYTCLVDDLAARQARGEFPFPVVGFRGSFLDLLFHLEHFGSGLDKQPLLIHMPGFNEDTIRKTPVLELYEPGVRFRKALDTLIREAAAARLAPAEIEKLLAKQPTLEEADAWLTSAVSQRTFGLAAALDEFGPRMLAEALAQPGALAPRVSGPEEMATLRSYIHKLTGMDNAWEAFYAGEREARELDRLLHQLVGWVLAVEYVNDLRRPAHDEHLRRLRSLSAPLVKACGDLAAQLRKDSAEAYARMADEVEGFLADELAAMTPDDLGQIDTFQEEENRVLTGAVDALRAGAWSKAKAWCEVRQGERSFWVQRDQLRRWAWSLVAEAAEFGETLARHPRPFEGARSLDEAVERYAASAFEVDRAHRRFEQRRLALLDSRLPHYGALREVATELRRAHRAWADQLAKDFAALCKEHGFLPSADLRQRSLFEQVVHPLTLASEKVAVFVIDAFRYEMATELVEELKGAGTVVDLKPRLAELPTITAVGMNVLAPVAQGDRLTVAGSFQGFKTGEFTVRNPEDRARAMGMRSAGKPALRLTLAKVCEDSTAALTKSVKAHQLIVVHSQEIDDAGEANVGLPTFESTLRQIKAAWHHLQLAGVKSCVFTADHGFLLQDETTEVRPFGKKSDPQRRHVLDEHPRAEAGMVNVSVSSLGYEGLSGYLLFRDDTAVFATGNAGASFVHGGNSPQERVIPVLTVTRKRAEQAGYAEYAVEVEPQDDVVGLHRLRLRIGFARQTTTSLGFAAARAVDLALRVPDRPPIRVIIKDVAGPSSLRPGRLQVTVGEAWTEVFFGLEGPADERVRVEVYHPDSTEKVHGATPDRWYSVSGTSRGTTPPSAPPPAPEGWASTIADEGIRKVFLHIEKHGVVTEPEVTNLLGSARAFRRFSLEFDDYLPRLPFKVRIEPGEGGKRYVREGDR</sequence>
<reference evidence="2 3" key="1">
    <citation type="submission" date="2014-02" db="EMBL/GenBank/DDBJ databases">
        <title>The small core and large imbalanced accessory genome model reveals a collaborative survival strategy of Sorangium cellulosum strains in nature.</title>
        <authorList>
            <person name="Han K."/>
            <person name="Peng R."/>
            <person name="Blom J."/>
            <person name="Li Y.-Z."/>
        </authorList>
    </citation>
    <scope>NUCLEOTIDE SEQUENCE [LARGE SCALE GENOMIC DNA]</scope>
    <source>
        <strain evidence="2 3">So0008-312</strain>
    </source>
</reference>
<evidence type="ECO:0000313" key="2">
    <source>
        <dbReference type="EMBL" id="KYF68125.1"/>
    </source>
</evidence>
<dbReference type="EMBL" id="JEMA01000591">
    <property type="protein sequence ID" value="KYF68125.1"/>
    <property type="molecule type" value="Genomic_DNA"/>
</dbReference>
<organism evidence="2 3">
    <name type="scientific">Sorangium cellulosum</name>
    <name type="common">Polyangium cellulosum</name>
    <dbReference type="NCBI Taxonomy" id="56"/>
    <lineage>
        <taxon>Bacteria</taxon>
        <taxon>Pseudomonadati</taxon>
        <taxon>Myxococcota</taxon>
        <taxon>Polyangia</taxon>
        <taxon>Polyangiales</taxon>
        <taxon>Polyangiaceae</taxon>
        <taxon>Sorangium</taxon>
    </lineage>
</organism>
<dbReference type="Pfam" id="PF08665">
    <property type="entry name" value="PglZ"/>
    <property type="match status" value="1"/>
</dbReference>
<accession>A0A150QJD9</accession>
<feature type="region of interest" description="Disordered" evidence="1">
    <location>
        <begin position="848"/>
        <end position="869"/>
    </location>
</feature>
<protein>
    <submittedName>
        <fullName evidence="2">Uncharacterized protein</fullName>
    </submittedName>
</protein>
<feature type="compositionally biased region" description="Low complexity" evidence="1">
    <location>
        <begin position="849"/>
        <end position="859"/>
    </location>
</feature>
<evidence type="ECO:0000313" key="3">
    <source>
        <dbReference type="Proteomes" id="UP000075260"/>
    </source>
</evidence>
<dbReference type="Proteomes" id="UP000075260">
    <property type="component" value="Unassembled WGS sequence"/>
</dbReference>
<proteinExistence type="predicted"/>
<name>A0A150QJD9_SORCE</name>
<dbReference type="NCBIfam" id="NF033443">
    <property type="entry name" value="BREX_PglZ_6"/>
    <property type="match status" value="1"/>
</dbReference>
<gene>
    <name evidence="2" type="ORF">BE15_38100</name>
</gene>